<dbReference type="EMBL" id="BLXT01002044">
    <property type="protein sequence ID" value="GFN90467.1"/>
    <property type="molecule type" value="Genomic_DNA"/>
</dbReference>
<keyword evidence="3" id="KW-0342">GTP-binding</keyword>
<dbReference type="PROSITE" id="PS51720">
    <property type="entry name" value="G_AIG1"/>
    <property type="match status" value="2"/>
</dbReference>
<comment type="caution">
    <text evidence="5">The sequence shown here is derived from an EMBL/GenBank/DDBJ whole genome shotgun (WGS) entry which is preliminary data.</text>
</comment>
<evidence type="ECO:0000256" key="3">
    <source>
        <dbReference type="ARBA" id="ARBA00023134"/>
    </source>
</evidence>
<evidence type="ECO:0000313" key="5">
    <source>
        <dbReference type="EMBL" id="GFN90467.1"/>
    </source>
</evidence>
<dbReference type="SUPFAM" id="SSF52540">
    <property type="entry name" value="P-loop containing nucleoside triphosphate hydrolases"/>
    <property type="match status" value="2"/>
</dbReference>
<feature type="domain" description="AIG1-type G" evidence="4">
    <location>
        <begin position="570"/>
        <end position="779"/>
    </location>
</feature>
<dbReference type="InterPro" id="IPR045058">
    <property type="entry name" value="GIMA/IAN/Toc"/>
</dbReference>
<dbReference type="InterPro" id="IPR006703">
    <property type="entry name" value="G_AIG1"/>
</dbReference>
<dbReference type="PANTHER" id="PTHR10903:SF184">
    <property type="entry name" value="GTP-BINDING PROTEIN A"/>
    <property type="match status" value="1"/>
</dbReference>
<accession>A0AAV3Z6Z6</accession>
<reference evidence="5 6" key="1">
    <citation type="journal article" date="2021" name="Elife">
        <title>Chloroplast acquisition without the gene transfer in kleptoplastic sea slugs, Plakobranchus ocellatus.</title>
        <authorList>
            <person name="Maeda T."/>
            <person name="Takahashi S."/>
            <person name="Yoshida T."/>
            <person name="Shimamura S."/>
            <person name="Takaki Y."/>
            <person name="Nagai Y."/>
            <person name="Toyoda A."/>
            <person name="Suzuki Y."/>
            <person name="Arimoto A."/>
            <person name="Ishii H."/>
            <person name="Satoh N."/>
            <person name="Nishiyama T."/>
            <person name="Hasebe M."/>
            <person name="Maruyama T."/>
            <person name="Minagawa J."/>
            <person name="Obokata J."/>
            <person name="Shigenobu S."/>
        </authorList>
    </citation>
    <scope>NUCLEOTIDE SEQUENCE [LARGE SCALE GENOMIC DNA]</scope>
</reference>
<dbReference type="PANTHER" id="PTHR10903">
    <property type="entry name" value="GTPASE, IMAP FAMILY MEMBER-RELATED"/>
    <property type="match status" value="1"/>
</dbReference>
<dbReference type="AlphaFoldDB" id="A0AAV3Z6Z6"/>
<evidence type="ECO:0000256" key="2">
    <source>
        <dbReference type="ARBA" id="ARBA00022741"/>
    </source>
</evidence>
<evidence type="ECO:0000313" key="6">
    <source>
        <dbReference type="Proteomes" id="UP000735302"/>
    </source>
</evidence>
<dbReference type="Pfam" id="PF04548">
    <property type="entry name" value="AIG1"/>
    <property type="match status" value="3"/>
</dbReference>
<evidence type="ECO:0000259" key="4">
    <source>
        <dbReference type="PROSITE" id="PS51720"/>
    </source>
</evidence>
<proteinExistence type="inferred from homology"/>
<comment type="similarity">
    <text evidence="1">Belongs to the TRAFAC class TrmE-Era-EngA-EngB-Septin-like GTPase superfamily. AIG1/Toc34/Toc159-like paraseptin GTPase family. IAN subfamily.</text>
</comment>
<organism evidence="5 6">
    <name type="scientific">Plakobranchus ocellatus</name>
    <dbReference type="NCBI Taxonomy" id="259542"/>
    <lineage>
        <taxon>Eukaryota</taxon>
        <taxon>Metazoa</taxon>
        <taxon>Spiralia</taxon>
        <taxon>Lophotrochozoa</taxon>
        <taxon>Mollusca</taxon>
        <taxon>Gastropoda</taxon>
        <taxon>Heterobranchia</taxon>
        <taxon>Euthyneura</taxon>
        <taxon>Panpulmonata</taxon>
        <taxon>Sacoglossa</taxon>
        <taxon>Placobranchoidea</taxon>
        <taxon>Plakobranchidae</taxon>
        <taxon>Plakobranchus</taxon>
    </lineage>
</organism>
<dbReference type="Proteomes" id="UP000735302">
    <property type="component" value="Unassembled WGS sequence"/>
</dbReference>
<keyword evidence="6" id="KW-1185">Reference proteome</keyword>
<dbReference type="InterPro" id="IPR027417">
    <property type="entry name" value="P-loop_NTPase"/>
</dbReference>
<gene>
    <name evidence="5" type="ORF">PoB_001697300</name>
</gene>
<feature type="domain" description="AIG1-type G" evidence="4">
    <location>
        <begin position="252"/>
        <end position="469"/>
    </location>
</feature>
<dbReference type="GO" id="GO:0005525">
    <property type="term" value="F:GTP binding"/>
    <property type="evidence" value="ECO:0007669"/>
    <property type="project" value="UniProtKB-KW"/>
</dbReference>
<dbReference type="Gene3D" id="3.40.50.300">
    <property type="entry name" value="P-loop containing nucleotide triphosphate hydrolases"/>
    <property type="match status" value="3"/>
</dbReference>
<keyword evidence="2" id="KW-0547">Nucleotide-binding</keyword>
<protein>
    <submittedName>
        <fullName evidence="5">GTPase imap family member 6</fullName>
    </submittedName>
</protein>
<sequence>MFQKVIEENLDSAHVFLIICRYGERFTEEDQAVVRHLVDTYGEKVLKEHCIVVATCGDNFVRDTEGENLTFSQWCENQTGAFADLRTGCENRVLSVDNHAKDRKFTDALEAEIGKLNDEEMTGRSLTRNIGQDNMDSKVSQSQPESTFVDVLDITVTGESSTCDTLSGSQVLPTISSVSAVTKTGQRELDALESWQFELGDGRGVVDLDTGLSLDAPEAKIPKLNDEEMTGGSLTRHVAQDKMDNKVSKSEPKTIFIHLLGKTGSGKSSTGNTLLCRKVFPTTSSLSAVTKTIQREQDILGSKPIEVVDGPGVVDLDTGLSQDAFQMFQKVIEENLDSAHVFLIICRYGERFTEEDQAVVRHLVDTYGEKVLKEHCIVVATCGDNFVRDTEGENLTFSQWCENQTGAFADLRTGCENRVLSVDNHAKDRKFTDALEAEIGKLNDEEMTGRSLTRNIGQDNMDSKVSQLQPDKTGTRESSTCDTLSGSKVFSTISRVSDVTETVQREWDALESWPFELVDGPGVVDLDNGLSLDVPEAEITKLNDEEMTGRSLTRHVEQDRMDNKVSKSRPRTIFIHLLGKTGSGKSSTGNTLLRRKVFPTTSSLSAVTKTIQREQGTLGSKLIEVIDGPGVVDLDTGLSKDAFQMFRNIIEENLDSAHVFLIVCRYGERFTEEDQAVVRQLVDTYGEKVLKEHCIVVATCGDNFVRDTEDEKLTFSQWCENQTGAFAELRDQCEKRVLSVDNRAKDGKFKDVLEAAIATLSYEEMTGRSLTRNIEQDSIDSKVGIDKCTKKS</sequence>
<evidence type="ECO:0000256" key="1">
    <source>
        <dbReference type="ARBA" id="ARBA00008535"/>
    </source>
</evidence>
<name>A0AAV3Z6Z6_9GAST</name>